<feature type="region of interest" description="Disordered" evidence="8">
    <location>
        <begin position="41"/>
        <end position="64"/>
    </location>
</feature>
<feature type="compositionally biased region" description="Basic and acidic residues" evidence="8">
    <location>
        <begin position="134"/>
        <end position="145"/>
    </location>
</feature>
<evidence type="ECO:0000256" key="3">
    <source>
        <dbReference type="ARBA" id="ARBA00022475"/>
    </source>
</evidence>
<evidence type="ECO:0000256" key="8">
    <source>
        <dbReference type="SAM" id="MobiDB-lite"/>
    </source>
</evidence>
<feature type="compositionally biased region" description="Basic and acidic residues" evidence="8">
    <location>
        <begin position="318"/>
        <end position="330"/>
    </location>
</feature>
<feature type="compositionally biased region" description="Polar residues" evidence="8">
    <location>
        <begin position="347"/>
        <end position="357"/>
    </location>
</feature>
<keyword evidence="5 9" id="KW-0812">Transmembrane</keyword>
<feature type="transmembrane region" description="Helical" evidence="9">
    <location>
        <begin position="503"/>
        <end position="526"/>
    </location>
</feature>
<feature type="transmembrane region" description="Helical" evidence="9">
    <location>
        <begin position="789"/>
        <end position="817"/>
    </location>
</feature>
<dbReference type="CDD" id="cd06174">
    <property type="entry name" value="MFS"/>
    <property type="match status" value="1"/>
</dbReference>
<sequence length="826" mass="92187">MLCGNKTDQCPKCHRYIRRGIFAYHYENNCADLDDDIDTPTPRLKNSSVNHPRSNSTRSDGQMMNIKNYDQEDDSGYYNSIYRTKISDKQNSLDTVKCIFCNHDFAFIEYKIHQENCVENPDNTNKKQQQKSFKSNETRIAHSSEVEPGTSNNIIHIPCEICNEQIDIYSWSTHTQDCREREIHRIEARAQVINREPISEKLPCEYCQKLYSVKRLGKHQISCEKNPDNLEPVSTVTLLNTTPLSTYSSLQPSRVSSDNVSLPLTNDMMNRINNRRHSSVSQDVPLTSNTILDARRNEETMKLRENNKSSLPIAARPPSDERRTSFDKDSQLINSDTNQRKEHHLSRAQSLSRTVRSGSVERHLTDNKSLPQRTGSSSTHSLRPPSVSNNSRNSRGSFGSSATNATKPLVVKKPITFHSDFDQDQEHQPKLNQRSRPTTKTTRPKTQLPSSDRNQNTKTTNENSTTIRIGASILLGIIFGFLMNKANVYLAPTIREQMLFKRFAMIKMFLAAVGMSMLSVVLLILINESIYRKVLNGFIQRNNRINALQLIIGGSLIGVGMLLAGSCPGTIFVQIGSGLRNSFITGIGASCGVLFYYLFLNDRITKCELPKSSTVLQQLPDLMGIKRIYINLIFGLLFIGISFLLESLIPYKNNSIEPNDSLVRSGWSPVLCGVGIGLLQLFFMMFFEKSLGISTGFTVIVAQLCRINPVKKLIPSLEPFAYGIQNNLTLLFSFGAILGSFVATVLIGQFPLNEKYGANAFDSFLGGFLLLIGARCAGGCTSGQGISGFTHLLIGSLIATAAMFGGGILFAISYGLITGDWQFYGL</sequence>
<dbReference type="InterPro" id="IPR007272">
    <property type="entry name" value="Sulf_transp_TsuA/YedE"/>
</dbReference>
<keyword evidence="6 9" id="KW-1133">Transmembrane helix</keyword>
<comment type="caution">
    <text evidence="10">The sequence shown here is derived from an EMBL/GenBank/DDBJ whole genome shotgun (WGS) entry which is preliminary data.</text>
</comment>
<feature type="transmembrane region" description="Helical" evidence="9">
    <location>
        <begin position="756"/>
        <end position="777"/>
    </location>
</feature>
<feature type="transmembrane region" description="Helical" evidence="9">
    <location>
        <begin position="547"/>
        <end position="571"/>
    </location>
</feature>
<gene>
    <name evidence="10" type="ORF">IZO911_LOCUS2098</name>
</gene>
<feature type="transmembrane region" description="Helical" evidence="9">
    <location>
        <begin position="583"/>
        <end position="600"/>
    </location>
</feature>
<evidence type="ECO:0000256" key="9">
    <source>
        <dbReference type="SAM" id="Phobius"/>
    </source>
</evidence>
<evidence type="ECO:0000313" key="10">
    <source>
        <dbReference type="EMBL" id="CAF0722902.1"/>
    </source>
</evidence>
<dbReference type="GO" id="GO:0005886">
    <property type="term" value="C:plasma membrane"/>
    <property type="evidence" value="ECO:0007669"/>
    <property type="project" value="UniProtKB-SubCell"/>
</dbReference>
<feature type="transmembrane region" description="Helical" evidence="9">
    <location>
        <begin position="728"/>
        <end position="750"/>
    </location>
</feature>
<evidence type="ECO:0000256" key="2">
    <source>
        <dbReference type="ARBA" id="ARBA00022448"/>
    </source>
</evidence>
<keyword evidence="7 9" id="KW-0472">Membrane</keyword>
<evidence type="ECO:0000256" key="7">
    <source>
        <dbReference type="ARBA" id="ARBA00023136"/>
    </source>
</evidence>
<reference evidence="10" key="1">
    <citation type="submission" date="2021-02" db="EMBL/GenBank/DDBJ databases">
        <authorList>
            <person name="Nowell W R."/>
        </authorList>
    </citation>
    <scope>NUCLEOTIDE SEQUENCE</scope>
</reference>
<accession>A0A813MIW0</accession>
<evidence type="ECO:0000256" key="5">
    <source>
        <dbReference type="ARBA" id="ARBA00022692"/>
    </source>
</evidence>
<protein>
    <recommendedName>
        <fullName evidence="12">Sulphur transport domain-containing protein</fullName>
    </recommendedName>
</protein>
<feature type="compositionally biased region" description="Polar residues" evidence="8">
    <location>
        <begin position="367"/>
        <end position="380"/>
    </location>
</feature>
<dbReference type="Pfam" id="PF04143">
    <property type="entry name" value="Sulf_transp"/>
    <property type="match status" value="1"/>
</dbReference>
<evidence type="ECO:0000256" key="4">
    <source>
        <dbReference type="ARBA" id="ARBA00022519"/>
    </source>
</evidence>
<feature type="region of interest" description="Disordered" evidence="8">
    <location>
        <begin position="303"/>
        <end position="463"/>
    </location>
</feature>
<feature type="compositionally biased region" description="Low complexity" evidence="8">
    <location>
        <begin position="436"/>
        <end position="446"/>
    </location>
</feature>
<feature type="compositionally biased region" description="Polar residues" evidence="8">
    <location>
        <begin position="44"/>
        <end position="62"/>
    </location>
</feature>
<evidence type="ECO:0008006" key="12">
    <source>
        <dbReference type="Google" id="ProtNLM"/>
    </source>
</evidence>
<feature type="compositionally biased region" description="Low complexity" evidence="8">
    <location>
        <begin position="381"/>
        <end position="401"/>
    </location>
</feature>
<keyword evidence="3" id="KW-1003">Cell membrane</keyword>
<feature type="transmembrane region" description="Helical" evidence="9">
    <location>
        <begin position="665"/>
        <end position="687"/>
    </location>
</feature>
<dbReference type="AlphaFoldDB" id="A0A813MIW0"/>
<dbReference type="EMBL" id="CAJNOE010000010">
    <property type="protein sequence ID" value="CAF0722902.1"/>
    <property type="molecule type" value="Genomic_DNA"/>
</dbReference>
<organism evidence="10 11">
    <name type="scientific">Adineta steineri</name>
    <dbReference type="NCBI Taxonomy" id="433720"/>
    <lineage>
        <taxon>Eukaryota</taxon>
        <taxon>Metazoa</taxon>
        <taxon>Spiralia</taxon>
        <taxon>Gnathifera</taxon>
        <taxon>Rotifera</taxon>
        <taxon>Eurotatoria</taxon>
        <taxon>Bdelloidea</taxon>
        <taxon>Adinetida</taxon>
        <taxon>Adinetidae</taxon>
        <taxon>Adineta</taxon>
    </lineage>
</organism>
<name>A0A813MIW0_9BILA</name>
<comment type="subcellular location">
    <subcellularLocation>
        <location evidence="1">Cell inner membrane</location>
        <topology evidence="1">Multi-pass membrane protein</topology>
    </subcellularLocation>
</comment>
<keyword evidence="2" id="KW-0813">Transport</keyword>
<keyword evidence="4" id="KW-0997">Cell inner membrane</keyword>
<feature type="compositionally biased region" description="Polar residues" evidence="8">
    <location>
        <begin position="447"/>
        <end position="463"/>
    </location>
</feature>
<evidence type="ECO:0000256" key="1">
    <source>
        <dbReference type="ARBA" id="ARBA00004429"/>
    </source>
</evidence>
<dbReference type="PANTHER" id="PTHR30574">
    <property type="entry name" value="INNER MEMBRANE PROTEIN YEDE"/>
    <property type="match status" value="1"/>
</dbReference>
<evidence type="ECO:0000256" key="6">
    <source>
        <dbReference type="ARBA" id="ARBA00022989"/>
    </source>
</evidence>
<feature type="compositionally biased region" description="Basic and acidic residues" evidence="8">
    <location>
        <begin position="419"/>
        <end position="429"/>
    </location>
</feature>
<evidence type="ECO:0000313" key="11">
    <source>
        <dbReference type="Proteomes" id="UP000663860"/>
    </source>
</evidence>
<dbReference type="PANTHER" id="PTHR30574:SF1">
    <property type="entry name" value="SULPHUR TRANSPORT DOMAIN-CONTAINING PROTEIN"/>
    <property type="match status" value="1"/>
</dbReference>
<proteinExistence type="predicted"/>
<feature type="transmembrane region" description="Helical" evidence="9">
    <location>
        <begin position="628"/>
        <end position="645"/>
    </location>
</feature>
<feature type="region of interest" description="Disordered" evidence="8">
    <location>
        <begin position="118"/>
        <end position="147"/>
    </location>
</feature>
<dbReference type="Proteomes" id="UP000663860">
    <property type="component" value="Unassembled WGS sequence"/>
</dbReference>